<reference evidence="8" key="1">
    <citation type="submission" date="2008-12" db="EMBL/GenBank/DDBJ databases">
        <title>Medicago truncatula full length cdna cloning project.</title>
        <authorList>
            <person name="Moskal W."/>
            <person name="Chan A."/>
            <person name="Cheung F."/>
            <person name="Xiao Y."/>
            <person name="Town C.D."/>
        </authorList>
    </citation>
    <scope>NUCLEOTIDE SEQUENCE</scope>
</reference>
<dbReference type="PROSITE" id="PS50850">
    <property type="entry name" value="MFS"/>
    <property type="match status" value="1"/>
</dbReference>
<evidence type="ECO:0000313" key="8">
    <source>
        <dbReference type="EMBL" id="ACJ84489.1"/>
    </source>
</evidence>
<accession>B7FIB0</accession>
<name>B7FIB0_MEDTR</name>
<dbReference type="InterPro" id="IPR036259">
    <property type="entry name" value="MFS_trans_sf"/>
</dbReference>
<feature type="transmembrane region" description="Helical" evidence="6">
    <location>
        <begin position="111"/>
        <end position="136"/>
    </location>
</feature>
<dbReference type="PANTHER" id="PTHR23504:SF90">
    <property type="entry name" value="MAJOR FACILITATOR SUPERFAMILY-RELATED"/>
    <property type="match status" value="1"/>
</dbReference>
<dbReference type="GO" id="GO:0022857">
    <property type="term" value="F:transmembrane transporter activity"/>
    <property type="evidence" value="ECO:0007669"/>
    <property type="project" value="InterPro"/>
</dbReference>
<dbReference type="SUPFAM" id="SSF103473">
    <property type="entry name" value="MFS general substrate transporter"/>
    <property type="match status" value="1"/>
</dbReference>
<evidence type="ECO:0000256" key="3">
    <source>
        <dbReference type="ARBA" id="ARBA00022692"/>
    </source>
</evidence>
<evidence type="ECO:0000256" key="5">
    <source>
        <dbReference type="ARBA" id="ARBA00023136"/>
    </source>
</evidence>
<evidence type="ECO:0000256" key="1">
    <source>
        <dbReference type="ARBA" id="ARBA00004141"/>
    </source>
</evidence>
<evidence type="ECO:0000259" key="7">
    <source>
        <dbReference type="PROSITE" id="PS50850"/>
    </source>
</evidence>
<keyword evidence="3 6" id="KW-0812">Transmembrane</keyword>
<feature type="transmembrane region" description="Helical" evidence="6">
    <location>
        <begin position="77"/>
        <end position="99"/>
    </location>
</feature>
<protein>
    <recommendedName>
        <fullName evidence="7">Major facilitator superfamily (MFS) profile domain-containing protein</fullName>
    </recommendedName>
</protein>
<evidence type="ECO:0000256" key="2">
    <source>
        <dbReference type="ARBA" id="ARBA00022448"/>
    </source>
</evidence>
<evidence type="ECO:0000256" key="4">
    <source>
        <dbReference type="ARBA" id="ARBA00022989"/>
    </source>
</evidence>
<feature type="transmembrane region" description="Helical" evidence="6">
    <location>
        <begin position="41"/>
        <end position="65"/>
    </location>
</feature>
<dbReference type="GO" id="GO:0016020">
    <property type="term" value="C:membrane"/>
    <property type="evidence" value="ECO:0007669"/>
    <property type="project" value="UniProtKB-SubCell"/>
</dbReference>
<dbReference type="Gene3D" id="1.20.1250.20">
    <property type="entry name" value="MFS general substrate transporter like domains"/>
    <property type="match status" value="1"/>
</dbReference>
<proteinExistence type="evidence at transcript level"/>
<sequence length="172" mass="19569">MEEEHMREPLLEKKQYYEDCPGCKVEQENELNEGVSIIKLLIIWMVVLSATLPTSSLFPFLYFMVRDFNVAKEEADISYYAGYIGSSYMLGRCFTAVLWGMVSDRYGRKPVLIMGIIAVVIFNTLFGLSTGFWMAIATRFLLGGLNGVLGPVKAYATELFSRRAPSYRTFYC</sequence>
<dbReference type="EMBL" id="BT051827">
    <property type="protein sequence ID" value="ACJ84489.1"/>
    <property type="molecule type" value="mRNA"/>
</dbReference>
<dbReference type="InterPro" id="IPR011701">
    <property type="entry name" value="MFS"/>
</dbReference>
<dbReference type="Pfam" id="PF07690">
    <property type="entry name" value="MFS_1"/>
    <property type="match status" value="1"/>
</dbReference>
<keyword evidence="5 6" id="KW-0472">Membrane</keyword>
<comment type="subcellular location">
    <subcellularLocation>
        <location evidence="1">Membrane</location>
        <topology evidence="1">Multi-pass membrane protein</topology>
    </subcellularLocation>
</comment>
<feature type="domain" description="Major facilitator superfamily (MFS) profile" evidence="7">
    <location>
        <begin position="39"/>
        <end position="172"/>
    </location>
</feature>
<keyword evidence="4 6" id="KW-1133">Transmembrane helix</keyword>
<evidence type="ECO:0000256" key="6">
    <source>
        <dbReference type="SAM" id="Phobius"/>
    </source>
</evidence>
<organism evidence="8">
    <name type="scientific">Medicago truncatula</name>
    <name type="common">Barrel medic</name>
    <name type="synonym">Medicago tribuloides</name>
    <dbReference type="NCBI Taxonomy" id="3880"/>
    <lineage>
        <taxon>Eukaryota</taxon>
        <taxon>Viridiplantae</taxon>
        <taxon>Streptophyta</taxon>
        <taxon>Embryophyta</taxon>
        <taxon>Tracheophyta</taxon>
        <taxon>Spermatophyta</taxon>
        <taxon>Magnoliopsida</taxon>
        <taxon>eudicotyledons</taxon>
        <taxon>Gunneridae</taxon>
        <taxon>Pentapetalae</taxon>
        <taxon>rosids</taxon>
        <taxon>fabids</taxon>
        <taxon>Fabales</taxon>
        <taxon>Fabaceae</taxon>
        <taxon>Papilionoideae</taxon>
        <taxon>50 kb inversion clade</taxon>
        <taxon>NPAAA clade</taxon>
        <taxon>Hologalegina</taxon>
        <taxon>IRL clade</taxon>
        <taxon>Trifolieae</taxon>
        <taxon>Medicago</taxon>
    </lineage>
</organism>
<dbReference type="AlphaFoldDB" id="B7FIB0"/>
<dbReference type="PANTHER" id="PTHR23504">
    <property type="entry name" value="MAJOR FACILITATOR SUPERFAMILY DOMAIN-CONTAINING PROTEIN 10"/>
    <property type="match status" value="1"/>
</dbReference>
<keyword evidence="2" id="KW-0813">Transport</keyword>
<dbReference type="InterPro" id="IPR020846">
    <property type="entry name" value="MFS_dom"/>
</dbReference>